<accession>A0A2M9R5J6</accession>
<keyword evidence="3 7" id="KW-0732">Signal</keyword>
<dbReference type="GO" id="GO:0006508">
    <property type="term" value="P:proteolysis"/>
    <property type="evidence" value="ECO:0007669"/>
    <property type="project" value="UniProtKB-KW"/>
</dbReference>
<evidence type="ECO:0000259" key="8">
    <source>
        <dbReference type="Pfam" id="PF01447"/>
    </source>
</evidence>
<sequence>MRKNNQILSRAFLTLSFFGLMGISSFAENTNSYSRFLNKNSVEINAQDNRLPKVVSLNEQGTFREDLTAFNISPETLTNEFHTIFGLKESEHTFEKQRDYVDNIGMQHQIYQHSYKGVPIEGELVMVHSKNNVVKSINGQITNIEDLDVTNMLSDAEVKNIVLAGQKGTAEKINVSDKIKTIISKIQFEGKINHHVVKKVYVINANTADIKNYYVDAVSGKVLFEENKIYHADTPGTGKTYYRGNQPITVDSYNGQYRLKDNGRNIHVFNAIDVYNIDSFTAQLIGDVYDYTNATPNFTSAATEAPVEILWGLAQTHDYYADIHQRNSYDNNGSIVKGYYNFSDEVFGFGFNAGAYAIDVENNPYMLYGMGYSGLMDIVVGLDVAGHEFSHLVISRNGNGGLIYQGESGALNESFADMFGTAIEFYTNLSPNWKIGENIWLLEPGHMRNMANPKDAYSDPLMDQRQPDTYEGELWADTSGTTEASDYGGVHTNSGIGNYWFYLLSEGGSGTNDVGNSYSVTAQTIQKAEKIAYRALMNYMTTTATYMDARVATIQAAQDLYGDDSAEAAAVANAWYAVNVGPNTVSVTKQEFKSNITVYPNPVTDSQLNIDVNTGISSTVEVALYDVLGKQVLSSLTLDKGNNTIDVSALTAGVYILKFEADGSYYSQKVVITK</sequence>
<evidence type="ECO:0000259" key="11">
    <source>
        <dbReference type="Pfam" id="PF18962"/>
    </source>
</evidence>
<dbReference type="GO" id="GO:0004222">
    <property type="term" value="F:metalloendopeptidase activity"/>
    <property type="evidence" value="ECO:0007669"/>
    <property type="project" value="InterPro"/>
</dbReference>
<evidence type="ECO:0000259" key="10">
    <source>
        <dbReference type="Pfam" id="PF07504"/>
    </source>
</evidence>
<dbReference type="AlphaFoldDB" id="A0A2M9R5J6"/>
<dbReference type="Gene3D" id="1.10.390.10">
    <property type="entry name" value="Neutral Protease Domain 2"/>
    <property type="match status" value="1"/>
</dbReference>
<evidence type="ECO:0000256" key="5">
    <source>
        <dbReference type="ARBA" id="ARBA00022833"/>
    </source>
</evidence>
<keyword evidence="5" id="KW-0862">Zinc</keyword>
<feature type="domain" description="Secretion system C-terminal sorting" evidence="11">
    <location>
        <begin position="598"/>
        <end position="672"/>
    </location>
</feature>
<evidence type="ECO:0000256" key="7">
    <source>
        <dbReference type="SAM" id="SignalP"/>
    </source>
</evidence>
<feature type="signal peptide" evidence="7">
    <location>
        <begin position="1"/>
        <end position="27"/>
    </location>
</feature>
<dbReference type="EMBL" id="NIPO01000001">
    <property type="protein sequence ID" value="PJR04136.1"/>
    <property type="molecule type" value="Genomic_DNA"/>
</dbReference>
<dbReference type="InterPro" id="IPR026444">
    <property type="entry name" value="Secre_tail"/>
</dbReference>
<feature type="domain" description="FTP" evidence="10">
    <location>
        <begin position="93"/>
        <end position="140"/>
    </location>
</feature>
<dbReference type="InterPro" id="IPR001570">
    <property type="entry name" value="Peptidase_M4_C_domain"/>
</dbReference>
<dbReference type="InterPro" id="IPR027268">
    <property type="entry name" value="Peptidase_M4/M1_CTD_sf"/>
</dbReference>
<organism evidence="12 13">
    <name type="scientific">Avrilella dinanensis</name>
    <dbReference type="NCBI Taxonomy" id="2008672"/>
    <lineage>
        <taxon>Bacteria</taxon>
        <taxon>Pseudomonadati</taxon>
        <taxon>Bacteroidota</taxon>
        <taxon>Flavobacteriia</taxon>
        <taxon>Flavobacteriales</taxon>
        <taxon>Flavobacteriaceae</taxon>
        <taxon>Avrilella</taxon>
    </lineage>
</organism>
<evidence type="ECO:0000256" key="6">
    <source>
        <dbReference type="ARBA" id="ARBA00023049"/>
    </source>
</evidence>
<gene>
    <name evidence="12" type="ORF">CDL10_06080</name>
</gene>
<dbReference type="SUPFAM" id="SSF55486">
    <property type="entry name" value="Metalloproteases ('zincins'), catalytic domain"/>
    <property type="match status" value="1"/>
</dbReference>
<evidence type="ECO:0000256" key="1">
    <source>
        <dbReference type="ARBA" id="ARBA00022670"/>
    </source>
</evidence>
<name>A0A2M9R5J6_9FLAO</name>
<dbReference type="Pfam" id="PF01447">
    <property type="entry name" value="Peptidase_M4"/>
    <property type="match status" value="1"/>
</dbReference>
<evidence type="ECO:0008006" key="14">
    <source>
        <dbReference type="Google" id="ProtNLM"/>
    </source>
</evidence>
<dbReference type="Gene3D" id="3.10.450.490">
    <property type="match status" value="1"/>
</dbReference>
<dbReference type="Proteomes" id="UP000231960">
    <property type="component" value="Unassembled WGS sequence"/>
</dbReference>
<protein>
    <recommendedName>
        <fullName evidence="14">Neutral metalloproteinase</fullName>
    </recommendedName>
</protein>
<evidence type="ECO:0000313" key="12">
    <source>
        <dbReference type="EMBL" id="PJR04136.1"/>
    </source>
</evidence>
<keyword evidence="2" id="KW-0479">Metal-binding</keyword>
<dbReference type="GO" id="GO:0046872">
    <property type="term" value="F:metal ion binding"/>
    <property type="evidence" value="ECO:0007669"/>
    <property type="project" value="UniProtKB-KW"/>
</dbReference>
<dbReference type="Pfam" id="PF07504">
    <property type="entry name" value="FTP"/>
    <property type="match status" value="1"/>
</dbReference>
<reference evidence="12 13" key="1">
    <citation type="submission" date="2017-06" db="EMBL/GenBank/DDBJ databases">
        <title>Description of Avrilella dinanensis gen. nov. sp. nov.</title>
        <authorList>
            <person name="Leyer C."/>
            <person name="Sassi M."/>
            <person name="Minet J."/>
            <person name="Kayal S."/>
            <person name="Cattoir V."/>
        </authorList>
    </citation>
    <scope>NUCLEOTIDE SEQUENCE [LARGE SCALE GENOMIC DNA]</scope>
    <source>
        <strain evidence="12 13">UR159</strain>
    </source>
</reference>
<evidence type="ECO:0000256" key="2">
    <source>
        <dbReference type="ARBA" id="ARBA00022723"/>
    </source>
</evidence>
<feature type="domain" description="Peptidase M4 C-terminal" evidence="9">
    <location>
        <begin position="401"/>
        <end position="580"/>
    </location>
</feature>
<evidence type="ECO:0000256" key="4">
    <source>
        <dbReference type="ARBA" id="ARBA00022801"/>
    </source>
</evidence>
<dbReference type="Pfam" id="PF18962">
    <property type="entry name" value="Por_Secre_tail"/>
    <property type="match status" value="1"/>
</dbReference>
<dbReference type="PANTHER" id="PTHR33794:SF1">
    <property type="entry name" value="BACILLOLYSIN"/>
    <property type="match status" value="1"/>
</dbReference>
<evidence type="ECO:0000313" key="13">
    <source>
        <dbReference type="Proteomes" id="UP000231960"/>
    </source>
</evidence>
<keyword evidence="1" id="KW-0645">Protease</keyword>
<dbReference type="PANTHER" id="PTHR33794">
    <property type="entry name" value="BACILLOLYSIN"/>
    <property type="match status" value="1"/>
</dbReference>
<dbReference type="InterPro" id="IPR011096">
    <property type="entry name" value="FTP_domain"/>
</dbReference>
<feature type="chain" id="PRO_5014670570" description="Neutral metalloproteinase" evidence="7">
    <location>
        <begin position="28"/>
        <end position="674"/>
    </location>
</feature>
<keyword evidence="13" id="KW-1185">Reference proteome</keyword>
<comment type="caution">
    <text evidence="12">The sequence shown here is derived from an EMBL/GenBank/DDBJ whole genome shotgun (WGS) entry which is preliminary data.</text>
</comment>
<dbReference type="Pfam" id="PF02868">
    <property type="entry name" value="Peptidase_M4_C"/>
    <property type="match status" value="1"/>
</dbReference>
<dbReference type="NCBIfam" id="TIGR04183">
    <property type="entry name" value="Por_Secre_tail"/>
    <property type="match status" value="1"/>
</dbReference>
<dbReference type="Gene3D" id="3.10.170.10">
    <property type="match status" value="1"/>
</dbReference>
<dbReference type="RefSeq" id="WP_100677699.1">
    <property type="nucleotide sequence ID" value="NZ_NIPO01000001.1"/>
</dbReference>
<evidence type="ECO:0000259" key="9">
    <source>
        <dbReference type="Pfam" id="PF02868"/>
    </source>
</evidence>
<keyword evidence="4" id="KW-0378">Hydrolase</keyword>
<feature type="domain" description="Peptidase M4" evidence="8">
    <location>
        <begin position="236"/>
        <end position="394"/>
    </location>
</feature>
<evidence type="ECO:0000256" key="3">
    <source>
        <dbReference type="ARBA" id="ARBA00022729"/>
    </source>
</evidence>
<proteinExistence type="predicted"/>
<dbReference type="InterPro" id="IPR013856">
    <property type="entry name" value="Peptidase_M4_domain"/>
</dbReference>
<dbReference type="CDD" id="cd09597">
    <property type="entry name" value="M4_TLP"/>
    <property type="match status" value="1"/>
</dbReference>
<dbReference type="InterPro" id="IPR050728">
    <property type="entry name" value="Zinc_Metalloprotease_M4"/>
</dbReference>
<dbReference type="OrthoDB" id="291295at2"/>
<keyword evidence="6" id="KW-0482">Metalloprotease</keyword>